<dbReference type="Proteomes" id="UP000001542">
    <property type="component" value="Unassembled WGS sequence"/>
</dbReference>
<evidence type="ECO:0008006" key="4">
    <source>
        <dbReference type="Google" id="ProtNLM"/>
    </source>
</evidence>
<dbReference type="InParanoid" id="A2FBC4"/>
<dbReference type="SMR" id="A2FBC4"/>
<dbReference type="RefSeq" id="XP_001310734.1">
    <property type="nucleotide sequence ID" value="XM_001310733.1"/>
</dbReference>
<accession>A2FBC4</accession>
<keyword evidence="3" id="KW-1185">Reference proteome</keyword>
<dbReference type="AlphaFoldDB" id="A2FBC4"/>
<dbReference type="EMBL" id="DS113700">
    <property type="protein sequence ID" value="EAX97804.1"/>
    <property type="molecule type" value="Genomic_DNA"/>
</dbReference>
<feature type="compositionally biased region" description="Basic residues" evidence="1">
    <location>
        <begin position="40"/>
        <end position="50"/>
    </location>
</feature>
<evidence type="ECO:0000313" key="3">
    <source>
        <dbReference type="Proteomes" id="UP000001542"/>
    </source>
</evidence>
<evidence type="ECO:0000313" key="2">
    <source>
        <dbReference type="EMBL" id="EAX97804.1"/>
    </source>
</evidence>
<reference evidence="2" key="1">
    <citation type="submission" date="2006-10" db="EMBL/GenBank/DDBJ databases">
        <authorList>
            <person name="Amadeo P."/>
            <person name="Zhao Q."/>
            <person name="Wortman J."/>
            <person name="Fraser-Liggett C."/>
            <person name="Carlton J."/>
        </authorList>
    </citation>
    <scope>NUCLEOTIDE SEQUENCE</scope>
    <source>
        <strain evidence="2">G3</strain>
    </source>
</reference>
<dbReference type="KEGG" id="tva:4755592"/>
<gene>
    <name evidence="2" type="ORF">TVAG_157890</name>
</gene>
<sequence>MSLFAVDIGEGEENDIEKPVPIFLKRNDNDVRVRNQRYKISPKRRNKRRQMNSSKSVNDLTEKQIIEFEMSEHSAVNPSDFELIDENQENDKTTIETRKDHLGTANEIKETAPLQQKTDPHIIDQDINAISHKEPDNQVALHSSTLIKNEITEYSVTRETKMRINGKSIYFVMKQNNSTVYAAKYKQKFDIIPIFRDLENTHFHSKATDYVINIGKGNHDFSLRTKTRIGRELLSIRYFTQYDFLARSSILTFFSISNSDPFKLVSLNYVKTKFEKNFPTKSVKNAIYCQKNENDPIILVKKVGKNELIIQNSMNIDPIYPFALAISAFLCSIT</sequence>
<reference evidence="2" key="2">
    <citation type="journal article" date="2007" name="Science">
        <title>Draft genome sequence of the sexually transmitted pathogen Trichomonas vaginalis.</title>
        <authorList>
            <person name="Carlton J.M."/>
            <person name="Hirt R.P."/>
            <person name="Silva J.C."/>
            <person name="Delcher A.L."/>
            <person name="Schatz M."/>
            <person name="Zhao Q."/>
            <person name="Wortman J.R."/>
            <person name="Bidwell S.L."/>
            <person name="Alsmark U.C.M."/>
            <person name="Besteiro S."/>
            <person name="Sicheritz-Ponten T."/>
            <person name="Noel C.J."/>
            <person name="Dacks J.B."/>
            <person name="Foster P.G."/>
            <person name="Simillion C."/>
            <person name="Van de Peer Y."/>
            <person name="Miranda-Saavedra D."/>
            <person name="Barton G.J."/>
            <person name="Westrop G.D."/>
            <person name="Mueller S."/>
            <person name="Dessi D."/>
            <person name="Fiori P.L."/>
            <person name="Ren Q."/>
            <person name="Paulsen I."/>
            <person name="Zhang H."/>
            <person name="Bastida-Corcuera F.D."/>
            <person name="Simoes-Barbosa A."/>
            <person name="Brown M.T."/>
            <person name="Hayes R.D."/>
            <person name="Mukherjee M."/>
            <person name="Okumura C.Y."/>
            <person name="Schneider R."/>
            <person name="Smith A.J."/>
            <person name="Vanacova S."/>
            <person name="Villalvazo M."/>
            <person name="Haas B.J."/>
            <person name="Pertea M."/>
            <person name="Feldblyum T.V."/>
            <person name="Utterback T.R."/>
            <person name="Shu C.L."/>
            <person name="Osoegawa K."/>
            <person name="de Jong P.J."/>
            <person name="Hrdy I."/>
            <person name="Horvathova L."/>
            <person name="Zubacova Z."/>
            <person name="Dolezal P."/>
            <person name="Malik S.B."/>
            <person name="Logsdon J.M. Jr."/>
            <person name="Henze K."/>
            <person name="Gupta A."/>
            <person name="Wang C.C."/>
            <person name="Dunne R.L."/>
            <person name="Upcroft J.A."/>
            <person name="Upcroft P."/>
            <person name="White O."/>
            <person name="Salzberg S.L."/>
            <person name="Tang P."/>
            <person name="Chiu C.-H."/>
            <person name="Lee Y.-S."/>
            <person name="Embley T.M."/>
            <person name="Coombs G.H."/>
            <person name="Mottram J.C."/>
            <person name="Tachezy J."/>
            <person name="Fraser-Liggett C.M."/>
            <person name="Johnson P.J."/>
        </authorList>
    </citation>
    <scope>NUCLEOTIDE SEQUENCE [LARGE SCALE GENOMIC DNA]</scope>
    <source>
        <strain evidence="2">G3</strain>
    </source>
</reference>
<dbReference type="VEuPathDB" id="TrichDB:TVAG_157890"/>
<evidence type="ECO:0000256" key="1">
    <source>
        <dbReference type="SAM" id="MobiDB-lite"/>
    </source>
</evidence>
<feature type="region of interest" description="Disordered" evidence="1">
    <location>
        <begin position="40"/>
        <end position="60"/>
    </location>
</feature>
<dbReference type="VEuPathDB" id="TrichDB:TVAGG3_0232150"/>
<organism evidence="2 3">
    <name type="scientific">Trichomonas vaginalis (strain ATCC PRA-98 / G3)</name>
    <dbReference type="NCBI Taxonomy" id="412133"/>
    <lineage>
        <taxon>Eukaryota</taxon>
        <taxon>Metamonada</taxon>
        <taxon>Parabasalia</taxon>
        <taxon>Trichomonadida</taxon>
        <taxon>Trichomonadidae</taxon>
        <taxon>Trichomonas</taxon>
    </lineage>
</organism>
<proteinExistence type="predicted"/>
<protein>
    <recommendedName>
        <fullName evidence="4">Tubby C-terminal domain-containing protein</fullName>
    </recommendedName>
</protein>
<name>A2FBC4_TRIV3</name>